<dbReference type="Proteomes" id="UP000092600">
    <property type="component" value="Unassembled WGS sequence"/>
</dbReference>
<proteinExistence type="predicted"/>
<protein>
    <submittedName>
        <fullName evidence="1">Uncharacterized protein</fullName>
    </submittedName>
</protein>
<accession>A0A199VSF8</accession>
<gene>
    <name evidence="1" type="ORF">ACMD2_23235</name>
</gene>
<name>A0A199VSF8_ANACO</name>
<dbReference type="AlphaFoldDB" id="A0A199VSF8"/>
<comment type="caution">
    <text evidence="1">The sequence shown here is derived from an EMBL/GenBank/DDBJ whole genome shotgun (WGS) entry which is preliminary data.</text>
</comment>
<sequence length="85" mass="8753">MTVAAEVAARPITMAAAAVPEQVPVSVAATAAVLSQTTEPSTSVSTRWPSCPKVSLEPRPFTGKSRFAAQTAVLSAEPANQMAKQ</sequence>
<dbReference type="EMBL" id="LSRQ01001046">
    <property type="protein sequence ID" value="OAY79625.1"/>
    <property type="molecule type" value="Genomic_DNA"/>
</dbReference>
<organism evidence="1 2">
    <name type="scientific">Ananas comosus</name>
    <name type="common">Pineapple</name>
    <name type="synonym">Ananas ananas</name>
    <dbReference type="NCBI Taxonomy" id="4615"/>
    <lineage>
        <taxon>Eukaryota</taxon>
        <taxon>Viridiplantae</taxon>
        <taxon>Streptophyta</taxon>
        <taxon>Embryophyta</taxon>
        <taxon>Tracheophyta</taxon>
        <taxon>Spermatophyta</taxon>
        <taxon>Magnoliopsida</taxon>
        <taxon>Liliopsida</taxon>
        <taxon>Poales</taxon>
        <taxon>Bromeliaceae</taxon>
        <taxon>Bromelioideae</taxon>
        <taxon>Ananas</taxon>
    </lineage>
</organism>
<evidence type="ECO:0000313" key="1">
    <source>
        <dbReference type="EMBL" id="OAY79625.1"/>
    </source>
</evidence>
<evidence type="ECO:0000313" key="2">
    <source>
        <dbReference type="Proteomes" id="UP000092600"/>
    </source>
</evidence>
<reference evidence="1 2" key="1">
    <citation type="journal article" date="2016" name="DNA Res.">
        <title>The draft genome of MD-2 pineapple using hybrid error correction of long reads.</title>
        <authorList>
            <person name="Redwan R.M."/>
            <person name="Saidin A."/>
            <person name="Kumar S.V."/>
        </authorList>
    </citation>
    <scope>NUCLEOTIDE SEQUENCE [LARGE SCALE GENOMIC DNA]</scope>
    <source>
        <strain evidence="2">cv. MD2</strain>
        <tissue evidence="1">Leaf</tissue>
    </source>
</reference>